<organism evidence="1 2">
    <name type="scientific">Treponema succinifaciens (strain ATCC 33096 / DSM 2489 / 6091)</name>
    <dbReference type="NCBI Taxonomy" id="869209"/>
    <lineage>
        <taxon>Bacteria</taxon>
        <taxon>Pseudomonadati</taxon>
        <taxon>Spirochaetota</taxon>
        <taxon>Spirochaetia</taxon>
        <taxon>Spirochaetales</taxon>
        <taxon>Treponemataceae</taxon>
        <taxon>Treponema</taxon>
    </lineage>
</organism>
<reference evidence="2" key="2">
    <citation type="submission" date="2011-04" db="EMBL/GenBank/DDBJ databases">
        <title>The complete genome of chromosome of Treponema succinifaciens DSM 2489.</title>
        <authorList>
            <person name="Lucas S."/>
            <person name="Copeland A."/>
            <person name="Lapidus A."/>
            <person name="Bruce D."/>
            <person name="Goodwin L."/>
            <person name="Pitluck S."/>
            <person name="Peters L."/>
            <person name="Kyrpides N."/>
            <person name="Mavromatis K."/>
            <person name="Ivanova N."/>
            <person name="Ovchinnikova G."/>
            <person name="Teshima H."/>
            <person name="Detter J.C."/>
            <person name="Tapia R."/>
            <person name="Han C."/>
            <person name="Land M."/>
            <person name="Hauser L."/>
            <person name="Markowitz V."/>
            <person name="Cheng J.-F."/>
            <person name="Hugenholtz P."/>
            <person name="Woyke T."/>
            <person name="Wu D."/>
            <person name="Gronow S."/>
            <person name="Wellnitz S."/>
            <person name="Brambilla E."/>
            <person name="Klenk H.-P."/>
            <person name="Eisen J.A."/>
        </authorList>
    </citation>
    <scope>NUCLEOTIDE SEQUENCE [LARGE SCALE GENOMIC DNA]</scope>
    <source>
        <strain evidence="2">ATCC 33096 / DSM 2489 / 6091</strain>
    </source>
</reference>
<dbReference type="Proteomes" id="UP000006852">
    <property type="component" value="Chromosome"/>
</dbReference>
<proteinExistence type="predicted"/>
<reference evidence="1 2" key="1">
    <citation type="journal article" date="2011" name="Stand. Genomic Sci.">
        <title>Complete genome sequence of Treponema succinifaciens type strain (6091).</title>
        <authorList>
            <person name="Han C."/>
            <person name="Gronow S."/>
            <person name="Teshima H."/>
            <person name="Lapidus A."/>
            <person name="Nolan M."/>
            <person name="Lucas S."/>
            <person name="Hammon N."/>
            <person name="Deshpande S."/>
            <person name="Cheng J.F."/>
            <person name="Zeytun A."/>
            <person name="Tapia R."/>
            <person name="Goodwin L."/>
            <person name="Pitluck S."/>
            <person name="Liolios K."/>
            <person name="Pagani I."/>
            <person name="Ivanova N."/>
            <person name="Mavromatis K."/>
            <person name="Mikhailova N."/>
            <person name="Huntemann M."/>
            <person name="Pati A."/>
            <person name="Chen A."/>
            <person name="Palaniappan K."/>
            <person name="Land M."/>
            <person name="Hauser L."/>
            <person name="Brambilla E.M."/>
            <person name="Rohde M."/>
            <person name="Goker M."/>
            <person name="Woyke T."/>
            <person name="Bristow J."/>
            <person name="Eisen J.A."/>
            <person name="Markowitz V."/>
            <person name="Hugenholtz P."/>
            <person name="Kyrpides N.C."/>
            <person name="Klenk H.P."/>
            <person name="Detter J.C."/>
        </authorList>
    </citation>
    <scope>NUCLEOTIDE SEQUENCE [LARGE SCALE GENOMIC DNA]</scope>
    <source>
        <strain evidence="2">ATCC 33096 / DSM 2489 / 6091</strain>
    </source>
</reference>
<dbReference type="EMBL" id="CP002631">
    <property type="protein sequence ID" value="AEB12982.1"/>
    <property type="molecule type" value="Genomic_DNA"/>
</dbReference>
<dbReference type="OrthoDB" id="357352at2"/>
<accession>F2NU18</accession>
<evidence type="ECO:0000313" key="2">
    <source>
        <dbReference type="Proteomes" id="UP000006852"/>
    </source>
</evidence>
<dbReference type="KEGG" id="tsu:Tresu_0012"/>
<protein>
    <recommendedName>
        <fullName evidence="3">Uracil-DNA glycosylase-like domain-containing protein</fullName>
    </recommendedName>
</protein>
<dbReference type="STRING" id="869209.Tresu_0012"/>
<sequence>MNNSQWNIFLQFRDEFKNLCNQWSQFSNELYPLQKESAKDTPDYNLETSIVYNKAYDEVQKTDKISFIVIGDNPGKEEQLSSNQKYLVGQSGRIAEGFFRRNPELSTDFRKNVLILNKTPVHTAKTVQLKYILKNGSKEIVELVNESQKKMAQLAFELHNGLYSNAEDGFPELWLVGYSELKKNGIFNGYRNELKKQYEGYSSWNKVFVYQHFSMNRFIVDLNEFRKNNNLPLKKCLEEIGGIHKNEIFSS</sequence>
<evidence type="ECO:0008006" key="3">
    <source>
        <dbReference type="Google" id="ProtNLM"/>
    </source>
</evidence>
<dbReference type="GeneID" id="302997262"/>
<name>F2NU18_TRES6</name>
<dbReference type="RefSeq" id="WP_013700293.1">
    <property type="nucleotide sequence ID" value="NC_015385.1"/>
</dbReference>
<gene>
    <name evidence="1" type="ordered locus">Tresu_0012</name>
</gene>
<dbReference type="HOGENOM" id="CLU_1119764_0_0_12"/>
<evidence type="ECO:0000313" key="1">
    <source>
        <dbReference type="EMBL" id="AEB12982.1"/>
    </source>
</evidence>
<dbReference type="eggNOG" id="ENOG5033874">
    <property type="taxonomic scope" value="Bacteria"/>
</dbReference>
<keyword evidence="2" id="KW-1185">Reference proteome</keyword>
<dbReference type="AlphaFoldDB" id="F2NU18"/>